<proteinExistence type="predicted"/>
<gene>
    <name evidence="2" type="ORF">Pla133_27610</name>
</gene>
<keyword evidence="1" id="KW-1133">Transmembrane helix</keyword>
<evidence type="ECO:0000256" key="1">
    <source>
        <dbReference type="SAM" id="Phobius"/>
    </source>
</evidence>
<dbReference type="Proteomes" id="UP000316921">
    <property type="component" value="Chromosome"/>
</dbReference>
<keyword evidence="1" id="KW-0472">Membrane</keyword>
<name>A0A518BL44_9BACT</name>
<reference evidence="2 3" key="1">
    <citation type="submission" date="2019-02" db="EMBL/GenBank/DDBJ databases">
        <title>Deep-cultivation of Planctomycetes and their phenomic and genomic characterization uncovers novel biology.</title>
        <authorList>
            <person name="Wiegand S."/>
            <person name="Jogler M."/>
            <person name="Boedeker C."/>
            <person name="Pinto D."/>
            <person name="Vollmers J."/>
            <person name="Rivas-Marin E."/>
            <person name="Kohn T."/>
            <person name="Peeters S.H."/>
            <person name="Heuer A."/>
            <person name="Rast P."/>
            <person name="Oberbeckmann S."/>
            <person name="Bunk B."/>
            <person name="Jeske O."/>
            <person name="Meyerdierks A."/>
            <person name="Storesund J.E."/>
            <person name="Kallscheuer N."/>
            <person name="Luecker S."/>
            <person name="Lage O.M."/>
            <person name="Pohl T."/>
            <person name="Merkel B.J."/>
            <person name="Hornburger P."/>
            <person name="Mueller R.-W."/>
            <person name="Bruemmer F."/>
            <person name="Labrenz M."/>
            <person name="Spormann A.M."/>
            <person name="Op den Camp H."/>
            <person name="Overmann J."/>
            <person name="Amann R."/>
            <person name="Jetten M.S.M."/>
            <person name="Mascher T."/>
            <person name="Medema M.H."/>
            <person name="Devos D.P."/>
            <person name="Kaster A.-K."/>
            <person name="Ovreas L."/>
            <person name="Rohde M."/>
            <person name="Galperin M.Y."/>
            <person name="Jogler C."/>
        </authorList>
    </citation>
    <scope>NUCLEOTIDE SEQUENCE [LARGE SCALE GENOMIC DNA]</scope>
    <source>
        <strain evidence="2 3">Pla133</strain>
    </source>
</reference>
<dbReference type="EMBL" id="CP036287">
    <property type="protein sequence ID" value="QDU67673.1"/>
    <property type="molecule type" value="Genomic_DNA"/>
</dbReference>
<evidence type="ECO:0000313" key="3">
    <source>
        <dbReference type="Proteomes" id="UP000316921"/>
    </source>
</evidence>
<keyword evidence="3" id="KW-1185">Reference proteome</keyword>
<feature type="transmembrane region" description="Helical" evidence="1">
    <location>
        <begin position="15"/>
        <end position="32"/>
    </location>
</feature>
<sequence>MIPVLDPLARILSDTMLWTAVLLVIGLNLPRLRKGVRS</sequence>
<organism evidence="2 3">
    <name type="scientific">Engelhardtia mirabilis</name>
    <dbReference type="NCBI Taxonomy" id="2528011"/>
    <lineage>
        <taxon>Bacteria</taxon>
        <taxon>Pseudomonadati</taxon>
        <taxon>Planctomycetota</taxon>
        <taxon>Planctomycetia</taxon>
        <taxon>Planctomycetia incertae sedis</taxon>
        <taxon>Engelhardtia</taxon>
    </lineage>
</organism>
<dbReference type="KEGG" id="pbap:Pla133_27610"/>
<protein>
    <submittedName>
        <fullName evidence="2">Uncharacterized protein</fullName>
    </submittedName>
</protein>
<keyword evidence="1" id="KW-0812">Transmembrane</keyword>
<evidence type="ECO:0000313" key="2">
    <source>
        <dbReference type="EMBL" id="QDU67673.1"/>
    </source>
</evidence>
<dbReference type="AlphaFoldDB" id="A0A518BL44"/>
<accession>A0A518BL44</accession>